<gene>
    <name evidence="1" type="ORF">CAB17_15020</name>
</gene>
<keyword evidence="2" id="KW-1185">Reference proteome</keyword>
<dbReference type="KEGG" id="lsh:CAB17_15020"/>
<evidence type="ECO:0000313" key="2">
    <source>
        <dbReference type="Proteomes" id="UP000234343"/>
    </source>
</evidence>
<evidence type="ECO:0000313" key="1">
    <source>
        <dbReference type="EMBL" id="AUH73217.1"/>
    </source>
</evidence>
<dbReference type="EMBL" id="CP025491">
    <property type="protein sequence ID" value="AUH73217.1"/>
    <property type="molecule type" value="Genomic_DNA"/>
</dbReference>
<accession>A0A2H5FNR7</accession>
<organism evidence="1 2">
    <name type="scientific">Legionella sainthelensi</name>
    <dbReference type="NCBI Taxonomy" id="28087"/>
    <lineage>
        <taxon>Bacteria</taxon>
        <taxon>Pseudomonadati</taxon>
        <taxon>Pseudomonadota</taxon>
        <taxon>Gammaproteobacteria</taxon>
        <taxon>Legionellales</taxon>
        <taxon>Legionellaceae</taxon>
        <taxon>Legionella</taxon>
    </lineage>
</organism>
<dbReference type="AlphaFoldDB" id="A0A2H5FNR7"/>
<dbReference type="Proteomes" id="UP000234343">
    <property type="component" value="Chromosome"/>
</dbReference>
<protein>
    <submittedName>
        <fullName evidence="1">Uncharacterized protein</fullName>
    </submittedName>
</protein>
<reference evidence="1 2" key="1">
    <citation type="submission" date="2017-12" db="EMBL/GenBank/DDBJ databases">
        <title>Legionella sainthelensi LA01-117, whole genome sequence of a clinical isolate from New Zealand.</title>
        <authorList>
            <person name="Cree S.L."/>
            <person name="Slow S."/>
            <person name="Kennedy M.A."/>
            <person name="Murdoch D.R."/>
            <person name="Biggs P.J."/>
            <person name="Anderson T."/>
        </authorList>
    </citation>
    <scope>NUCLEOTIDE SEQUENCE [LARGE SCALE GENOMIC DNA]</scope>
    <source>
        <strain evidence="1 2">LA01-117</strain>
    </source>
</reference>
<proteinExistence type="predicted"/>
<sequence>MIFGEIAAEKPRGILPINLQFSEHDWSNDLFMKPNAHKLLHTKRRFDNFQSKLLKRWTYETRA</sequence>
<name>A0A2H5FNR7_9GAMM</name>